<evidence type="ECO:0000259" key="1">
    <source>
        <dbReference type="Pfam" id="PF22124"/>
    </source>
</evidence>
<evidence type="ECO:0000313" key="3">
    <source>
        <dbReference type="Proteomes" id="UP000569092"/>
    </source>
</evidence>
<dbReference type="AlphaFoldDB" id="A0A7W8J9S0"/>
<dbReference type="GO" id="GO:0005975">
    <property type="term" value="P:carbohydrate metabolic process"/>
    <property type="evidence" value="ECO:0007669"/>
    <property type="project" value="InterPro"/>
</dbReference>
<sequence>MGDGDAALEQSTAADRLAAAYRGANDPGLAALYFQFGRYLLISSSRPGGLPANLQGLWAEGIHPGWKGDWHLDVNVQMNYWPAEPTALGELTDPLFALMEGLQMPGAHTAQSYYGSDGWVAPLESRGSDSTELSGEILLVDRRSHAHAGLPCIGHVKRVPGELEGAVTSHLLAVRMKFACCRRCPPHCPRAGSTG</sequence>
<name>A0A7W8J9S0_9BACT</name>
<dbReference type="InterPro" id="IPR008928">
    <property type="entry name" value="6-hairpin_glycosidase_sf"/>
</dbReference>
<accession>A0A7W8J9S0</accession>
<dbReference type="PANTHER" id="PTHR31084:SF0">
    <property type="entry name" value="ALPHA-L-FUCOSIDASE 2"/>
    <property type="match status" value="1"/>
</dbReference>
<feature type="domain" description="Glycosyl hydrolase family 95 catalytic" evidence="1">
    <location>
        <begin position="9"/>
        <end position="125"/>
    </location>
</feature>
<dbReference type="InterPro" id="IPR012341">
    <property type="entry name" value="6hp_glycosidase-like_sf"/>
</dbReference>
<dbReference type="PANTHER" id="PTHR31084">
    <property type="entry name" value="ALPHA-L-FUCOSIDASE 2"/>
    <property type="match status" value="1"/>
</dbReference>
<dbReference type="Pfam" id="PF22124">
    <property type="entry name" value="Glyco_hydro_95_cat"/>
    <property type="match status" value="1"/>
</dbReference>
<gene>
    <name evidence="2" type="ORF">HDF10_003057</name>
</gene>
<protein>
    <recommendedName>
        <fullName evidence="1">Glycosyl hydrolase family 95 catalytic domain-containing protein</fullName>
    </recommendedName>
</protein>
<dbReference type="EMBL" id="JACHDZ010000004">
    <property type="protein sequence ID" value="MBB5345071.1"/>
    <property type="molecule type" value="Genomic_DNA"/>
</dbReference>
<dbReference type="InterPro" id="IPR054363">
    <property type="entry name" value="GH95_cat"/>
</dbReference>
<evidence type="ECO:0000313" key="2">
    <source>
        <dbReference type="EMBL" id="MBB5345071.1"/>
    </source>
</evidence>
<dbReference type="Gene3D" id="1.50.10.10">
    <property type="match status" value="1"/>
</dbReference>
<reference evidence="2 3" key="1">
    <citation type="submission" date="2020-08" db="EMBL/GenBank/DDBJ databases">
        <title>Genomic Encyclopedia of Type Strains, Phase IV (KMG-V): Genome sequencing to study the core and pangenomes of soil and plant-associated prokaryotes.</title>
        <authorList>
            <person name="Whitman W."/>
        </authorList>
    </citation>
    <scope>NUCLEOTIDE SEQUENCE [LARGE SCALE GENOMIC DNA]</scope>
    <source>
        <strain evidence="2 3">M8US30</strain>
    </source>
</reference>
<proteinExistence type="predicted"/>
<dbReference type="SUPFAM" id="SSF48208">
    <property type="entry name" value="Six-hairpin glycosidases"/>
    <property type="match status" value="1"/>
</dbReference>
<dbReference type="GO" id="GO:0004560">
    <property type="term" value="F:alpha-L-fucosidase activity"/>
    <property type="evidence" value="ECO:0007669"/>
    <property type="project" value="TreeGrafter"/>
</dbReference>
<organism evidence="2 3">
    <name type="scientific">Tunturiibacter lichenicola</name>
    <dbReference type="NCBI Taxonomy" id="2051959"/>
    <lineage>
        <taxon>Bacteria</taxon>
        <taxon>Pseudomonadati</taxon>
        <taxon>Acidobacteriota</taxon>
        <taxon>Terriglobia</taxon>
        <taxon>Terriglobales</taxon>
        <taxon>Acidobacteriaceae</taxon>
        <taxon>Tunturiibacter</taxon>
    </lineage>
</organism>
<comment type="caution">
    <text evidence="2">The sequence shown here is derived from an EMBL/GenBank/DDBJ whole genome shotgun (WGS) entry which is preliminary data.</text>
</comment>
<dbReference type="Proteomes" id="UP000569092">
    <property type="component" value="Unassembled WGS sequence"/>
</dbReference>